<dbReference type="AlphaFoldDB" id="A0A0B2AAV9"/>
<protein>
    <submittedName>
        <fullName evidence="2">Uncharacterized protein</fullName>
    </submittedName>
</protein>
<name>A0A0B2AAV9_9MICO</name>
<feature type="compositionally biased region" description="Basic and acidic residues" evidence="1">
    <location>
        <begin position="14"/>
        <end position="28"/>
    </location>
</feature>
<comment type="caution">
    <text evidence="2">The sequence shown here is derived from an EMBL/GenBank/DDBJ whole genome shotgun (WGS) entry which is preliminary data.</text>
</comment>
<proteinExistence type="predicted"/>
<organism evidence="2 3">
    <name type="scientific">Microbacterium mangrovi</name>
    <dbReference type="NCBI Taxonomy" id="1348253"/>
    <lineage>
        <taxon>Bacteria</taxon>
        <taxon>Bacillati</taxon>
        <taxon>Actinomycetota</taxon>
        <taxon>Actinomycetes</taxon>
        <taxon>Micrococcales</taxon>
        <taxon>Microbacteriaceae</taxon>
        <taxon>Microbacterium</taxon>
    </lineage>
</organism>
<reference evidence="2 3" key="1">
    <citation type="submission" date="2014-11" db="EMBL/GenBank/DDBJ databases">
        <title>Genome sequence of Microbacterium mangrovi MUSC 115(T).</title>
        <authorList>
            <person name="Lee L.-H."/>
        </authorList>
    </citation>
    <scope>NUCLEOTIDE SEQUENCE [LARGE SCALE GENOMIC DNA]</scope>
    <source>
        <strain evidence="2 3">MUSC 115</strain>
    </source>
</reference>
<dbReference type="EMBL" id="JTDK01000006">
    <property type="protein sequence ID" value="KHK98731.1"/>
    <property type="molecule type" value="Genomic_DNA"/>
</dbReference>
<sequence>MNKDNPRASTPKPPEADRKNGRSMRSSDRAPVGGSRTTEEQLVAENAAEEDTLRALDGDSASG</sequence>
<feature type="region of interest" description="Disordered" evidence="1">
    <location>
        <begin position="1"/>
        <end position="63"/>
    </location>
</feature>
<gene>
    <name evidence="2" type="ORF">LK09_07360</name>
</gene>
<keyword evidence="3" id="KW-1185">Reference proteome</keyword>
<evidence type="ECO:0000313" key="2">
    <source>
        <dbReference type="EMBL" id="KHK98731.1"/>
    </source>
</evidence>
<accession>A0A0B2AAV9</accession>
<dbReference type="Proteomes" id="UP000031030">
    <property type="component" value="Unassembled WGS sequence"/>
</dbReference>
<evidence type="ECO:0000256" key="1">
    <source>
        <dbReference type="SAM" id="MobiDB-lite"/>
    </source>
</evidence>
<evidence type="ECO:0000313" key="3">
    <source>
        <dbReference type="Proteomes" id="UP000031030"/>
    </source>
</evidence>